<accession>A0A329RWG6</accession>
<dbReference type="Proteomes" id="UP000697107">
    <property type="component" value="Unassembled WGS sequence"/>
</dbReference>
<name>A0A329RWG6_9STRA</name>
<reference evidence="6 7" key="1">
    <citation type="submission" date="2018-01" db="EMBL/GenBank/DDBJ databases">
        <title>Draft genome of the strawberry crown rot pathogen Phytophthora cactorum.</title>
        <authorList>
            <person name="Armitage A.D."/>
            <person name="Lysoe E."/>
            <person name="Nellist C.F."/>
            <person name="Harrison R.J."/>
            <person name="Brurberg M.B."/>
        </authorList>
    </citation>
    <scope>NUCLEOTIDE SEQUENCE [LARGE SCALE GENOMIC DNA]</scope>
    <source>
        <strain evidence="6 7">10300</strain>
    </source>
</reference>
<dbReference type="EMBL" id="RCMG01000511">
    <property type="protein sequence ID" value="KAG2852908.1"/>
    <property type="molecule type" value="Genomic_DNA"/>
</dbReference>
<dbReference type="Proteomes" id="UP000736787">
    <property type="component" value="Unassembled WGS sequence"/>
</dbReference>
<evidence type="ECO:0000313" key="3">
    <source>
        <dbReference type="EMBL" id="KAG2925786.1"/>
    </source>
</evidence>
<dbReference type="EMBL" id="RCMK01000491">
    <property type="protein sequence ID" value="KAG2925786.1"/>
    <property type="molecule type" value="Genomic_DNA"/>
</dbReference>
<reference evidence="1" key="2">
    <citation type="submission" date="2018-10" db="EMBL/GenBank/DDBJ databases">
        <title>Effector identification in a new, highly contiguous assembly of the strawberry crown rot pathogen Phytophthora cactorum.</title>
        <authorList>
            <person name="Armitage A.D."/>
            <person name="Nellist C.F."/>
            <person name="Bates H."/>
            <person name="Vickerstaff R.J."/>
            <person name="Harrison R.J."/>
        </authorList>
    </citation>
    <scope>NUCLEOTIDE SEQUENCE</scope>
    <source>
        <strain evidence="1">15-7</strain>
        <strain evidence="2">4032</strain>
        <strain evidence="3">4040</strain>
        <strain evidence="4">P415</strain>
        <strain evidence="5">P421</strain>
    </source>
</reference>
<organism evidence="6 7">
    <name type="scientific">Phytophthora cactorum</name>
    <dbReference type="NCBI Taxonomy" id="29920"/>
    <lineage>
        <taxon>Eukaryota</taxon>
        <taxon>Sar</taxon>
        <taxon>Stramenopiles</taxon>
        <taxon>Oomycota</taxon>
        <taxon>Peronosporomycetes</taxon>
        <taxon>Peronosporales</taxon>
        <taxon>Peronosporaceae</taxon>
        <taxon>Phytophthora</taxon>
    </lineage>
</organism>
<dbReference type="EMBL" id="RCMV01000520">
    <property type="protein sequence ID" value="KAG3215961.1"/>
    <property type="molecule type" value="Genomic_DNA"/>
</dbReference>
<evidence type="ECO:0000313" key="2">
    <source>
        <dbReference type="EMBL" id="KAG2906405.1"/>
    </source>
</evidence>
<comment type="caution">
    <text evidence="6">The sequence shown here is derived from an EMBL/GenBank/DDBJ whole genome shotgun (WGS) entry which is preliminary data.</text>
</comment>
<evidence type="ECO:0000313" key="4">
    <source>
        <dbReference type="EMBL" id="KAG2979853.1"/>
    </source>
</evidence>
<dbReference type="VEuPathDB" id="FungiDB:PC110_g14669"/>
<evidence type="ECO:0000313" key="7">
    <source>
        <dbReference type="Proteomes" id="UP000251314"/>
    </source>
</evidence>
<dbReference type="EMBL" id="MJFZ01000457">
    <property type="protein sequence ID" value="RAW28974.1"/>
    <property type="molecule type" value="Genomic_DNA"/>
</dbReference>
<dbReference type="OrthoDB" id="10351592at2759"/>
<dbReference type="Proteomes" id="UP000735874">
    <property type="component" value="Unassembled WGS sequence"/>
</dbReference>
<dbReference type="Proteomes" id="UP000760860">
    <property type="component" value="Unassembled WGS sequence"/>
</dbReference>
<protein>
    <submittedName>
        <fullName evidence="6">Uncharacterized protein</fullName>
    </submittedName>
</protein>
<dbReference type="AlphaFoldDB" id="A0A329RWG6"/>
<keyword evidence="7" id="KW-1185">Reference proteome</keyword>
<dbReference type="Proteomes" id="UP000774804">
    <property type="component" value="Unassembled WGS sequence"/>
</dbReference>
<sequence length="93" mass="10600">MPLKIPSPSGRDELKQMEAELTLRLQELNDVRECTKTSARTDVILSTSFWQDLAAQQQRQRLRSELERQTRPSPLTGLVSLSLVTGIYLCSRI</sequence>
<dbReference type="EMBL" id="RCMI01000540">
    <property type="protein sequence ID" value="KAG2906405.1"/>
    <property type="molecule type" value="Genomic_DNA"/>
</dbReference>
<dbReference type="Proteomes" id="UP000251314">
    <property type="component" value="Unassembled WGS sequence"/>
</dbReference>
<evidence type="ECO:0000313" key="6">
    <source>
        <dbReference type="EMBL" id="RAW28974.1"/>
    </source>
</evidence>
<dbReference type="EMBL" id="RCML01000351">
    <property type="protein sequence ID" value="KAG2979853.1"/>
    <property type="molecule type" value="Genomic_DNA"/>
</dbReference>
<evidence type="ECO:0000313" key="5">
    <source>
        <dbReference type="EMBL" id="KAG3215961.1"/>
    </source>
</evidence>
<proteinExistence type="predicted"/>
<gene>
    <name evidence="6" type="ORF">PC110_g14669</name>
    <name evidence="1" type="ORF">PC113_g14623</name>
    <name evidence="2" type="ORF">PC115_g14293</name>
    <name evidence="3" type="ORF">PC117_g15090</name>
    <name evidence="4" type="ORF">PC118_g11530</name>
    <name evidence="5" type="ORF">PC129_g13171</name>
</gene>
<evidence type="ECO:0000313" key="1">
    <source>
        <dbReference type="EMBL" id="KAG2852908.1"/>
    </source>
</evidence>